<dbReference type="CDD" id="cd24015">
    <property type="entry name" value="ASKHA_NBD_PanK-III"/>
    <property type="match status" value="1"/>
</dbReference>
<keyword evidence="10 16" id="KW-0418">Kinase</keyword>
<dbReference type="Pfam" id="PF03309">
    <property type="entry name" value="Pan_kinase"/>
    <property type="match status" value="1"/>
</dbReference>
<evidence type="ECO:0000313" key="18">
    <source>
        <dbReference type="Proteomes" id="UP000278222"/>
    </source>
</evidence>
<keyword evidence="7 16" id="KW-0963">Cytoplasm</keyword>
<evidence type="ECO:0000256" key="2">
    <source>
        <dbReference type="ARBA" id="ARBA00001958"/>
    </source>
</evidence>
<feature type="binding site" evidence="16">
    <location>
        <begin position="108"/>
        <end position="111"/>
    </location>
    <ligand>
        <name>substrate</name>
    </ligand>
</feature>
<feature type="binding site" evidence="16">
    <location>
        <begin position="6"/>
        <end position="13"/>
    </location>
    <ligand>
        <name>ATP</name>
        <dbReference type="ChEBI" id="CHEBI:30616"/>
    </ligand>
</feature>
<keyword evidence="13 16" id="KW-0173">Coenzyme A biosynthesis</keyword>
<dbReference type="InterPro" id="IPR043129">
    <property type="entry name" value="ATPase_NBD"/>
</dbReference>
<comment type="caution">
    <text evidence="17">The sequence shown here is derived from an EMBL/GenBank/DDBJ whole genome shotgun (WGS) entry which is preliminary data.</text>
</comment>
<dbReference type="EC" id="2.7.1.33" evidence="6 16"/>
<dbReference type="InterPro" id="IPR004619">
    <property type="entry name" value="Type_III_PanK"/>
</dbReference>
<comment type="catalytic activity">
    <reaction evidence="1 16">
        <text>(R)-pantothenate + ATP = (R)-4'-phosphopantothenate + ADP + H(+)</text>
        <dbReference type="Rhea" id="RHEA:16373"/>
        <dbReference type="ChEBI" id="CHEBI:10986"/>
        <dbReference type="ChEBI" id="CHEBI:15378"/>
        <dbReference type="ChEBI" id="CHEBI:29032"/>
        <dbReference type="ChEBI" id="CHEBI:30616"/>
        <dbReference type="ChEBI" id="CHEBI:456216"/>
        <dbReference type="EC" id="2.7.1.33"/>
    </reaction>
</comment>
<comment type="cofactor">
    <cofactor evidence="16">
        <name>NH4(+)</name>
        <dbReference type="ChEBI" id="CHEBI:28938"/>
    </cofactor>
    <cofactor evidence="16">
        <name>K(+)</name>
        <dbReference type="ChEBI" id="CHEBI:29103"/>
    </cofactor>
    <text evidence="16">A monovalent cation. Ammonium or potassium.</text>
</comment>
<feature type="binding site" evidence="16">
    <location>
        <position position="185"/>
    </location>
    <ligand>
        <name>substrate</name>
    </ligand>
</feature>
<dbReference type="GO" id="GO:0015937">
    <property type="term" value="P:coenzyme A biosynthetic process"/>
    <property type="evidence" value="ECO:0007669"/>
    <property type="project" value="UniProtKB-UniRule"/>
</dbReference>
<evidence type="ECO:0000256" key="3">
    <source>
        <dbReference type="ARBA" id="ARBA00004496"/>
    </source>
</evidence>
<dbReference type="PANTHER" id="PTHR34265:SF1">
    <property type="entry name" value="TYPE III PANTOTHENATE KINASE"/>
    <property type="match status" value="1"/>
</dbReference>
<evidence type="ECO:0000313" key="17">
    <source>
        <dbReference type="EMBL" id="ROQ01676.1"/>
    </source>
</evidence>
<comment type="cofactor">
    <cofactor evidence="2">
        <name>K(+)</name>
        <dbReference type="ChEBI" id="CHEBI:29103"/>
    </cofactor>
</comment>
<evidence type="ECO:0000256" key="5">
    <source>
        <dbReference type="ARBA" id="ARBA00011738"/>
    </source>
</evidence>
<comment type="subunit">
    <text evidence="5 16">Homodimer.</text>
</comment>
<dbReference type="GO" id="GO:0046872">
    <property type="term" value="F:metal ion binding"/>
    <property type="evidence" value="ECO:0007669"/>
    <property type="project" value="UniProtKB-KW"/>
</dbReference>
<evidence type="ECO:0000256" key="6">
    <source>
        <dbReference type="ARBA" id="ARBA00012102"/>
    </source>
</evidence>
<dbReference type="GO" id="GO:0005737">
    <property type="term" value="C:cytoplasm"/>
    <property type="evidence" value="ECO:0007669"/>
    <property type="project" value="UniProtKB-SubCell"/>
</dbReference>
<comment type="similarity">
    <text evidence="14 16">Belongs to the type III pantothenate kinase family.</text>
</comment>
<comment type="subcellular location">
    <subcellularLocation>
        <location evidence="3 16">Cytoplasm</location>
    </subcellularLocation>
</comment>
<evidence type="ECO:0000256" key="8">
    <source>
        <dbReference type="ARBA" id="ARBA00022679"/>
    </source>
</evidence>
<keyword evidence="9 16" id="KW-0547">Nucleotide-binding</keyword>
<dbReference type="GO" id="GO:0004594">
    <property type="term" value="F:pantothenate kinase activity"/>
    <property type="evidence" value="ECO:0007669"/>
    <property type="project" value="UniProtKB-UniRule"/>
</dbReference>
<keyword evidence="12 16" id="KW-0630">Potassium</keyword>
<dbReference type="OrthoDB" id="9804707at2"/>
<dbReference type="NCBIfam" id="NF009855">
    <property type="entry name" value="PRK13321.1"/>
    <property type="match status" value="1"/>
</dbReference>
<feature type="binding site" evidence="16">
    <location>
        <position position="133"/>
    </location>
    <ligand>
        <name>ATP</name>
        <dbReference type="ChEBI" id="CHEBI:30616"/>
    </ligand>
</feature>
<keyword evidence="16" id="KW-0479">Metal-binding</keyword>
<dbReference type="HAMAP" id="MF_01274">
    <property type="entry name" value="Pantothen_kinase_3"/>
    <property type="match status" value="1"/>
</dbReference>
<comment type="pathway">
    <text evidence="4 16">Cofactor biosynthesis; coenzyme A biosynthesis; CoA from (R)-pantothenate: step 1/5.</text>
</comment>
<evidence type="ECO:0000256" key="10">
    <source>
        <dbReference type="ARBA" id="ARBA00022777"/>
    </source>
</evidence>
<dbReference type="EMBL" id="RJKX01000011">
    <property type="protein sequence ID" value="ROQ01676.1"/>
    <property type="molecule type" value="Genomic_DNA"/>
</dbReference>
<protein>
    <recommendedName>
        <fullName evidence="15 16">Type III pantothenate kinase</fullName>
        <ecNumber evidence="6 16">2.7.1.33</ecNumber>
    </recommendedName>
    <alternativeName>
        <fullName evidence="16">PanK-III</fullName>
    </alternativeName>
    <alternativeName>
        <fullName evidence="16">Pantothenic acid kinase</fullName>
    </alternativeName>
</protein>
<dbReference type="RefSeq" id="WP_123688412.1">
    <property type="nucleotide sequence ID" value="NZ_AP019700.1"/>
</dbReference>
<evidence type="ECO:0000256" key="13">
    <source>
        <dbReference type="ARBA" id="ARBA00022993"/>
    </source>
</evidence>
<evidence type="ECO:0000256" key="11">
    <source>
        <dbReference type="ARBA" id="ARBA00022840"/>
    </source>
</evidence>
<evidence type="ECO:0000256" key="16">
    <source>
        <dbReference type="HAMAP-Rule" id="MF_01274"/>
    </source>
</evidence>
<dbReference type="Gene3D" id="3.30.420.40">
    <property type="match status" value="2"/>
</dbReference>
<comment type="caution">
    <text evidence="16">Lacks conserved residue(s) required for the propagation of feature annotation.</text>
</comment>
<dbReference type="NCBIfam" id="NF009848">
    <property type="entry name" value="PRK13318.1-6"/>
    <property type="match status" value="1"/>
</dbReference>
<organism evidence="17 18">
    <name type="scientific">Stella humosa</name>
    <dbReference type="NCBI Taxonomy" id="94"/>
    <lineage>
        <taxon>Bacteria</taxon>
        <taxon>Pseudomonadati</taxon>
        <taxon>Pseudomonadota</taxon>
        <taxon>Alphaproteobacteria</taxon>
        <taxon>Rhodospirillales</taxon>
        <taxon>Stellaceae</taxon>
        <taxon>Stella</taxon>
    </lineage>
</organism>
<evidence type="ECO:0000256" key="14">
    <source>
        <dbReference type="ARBA" id="ARBA00038036"/>
    </source>
</evidence>
<dbReference type="SUPFAM" id="SSF53067">
    <property type="entry name" value="Actin-like ATPase domain"/>
    <property type="match status" value="2"/>
</dbReference>
<accession>A0A3N1ML00</accession>
<evidence type="ECO:0000256" key="12">
    <source>
        <dbReference type="ARBA" id="ARBA00022958"/>
    </source>
</evidence>
<gene>
    <name evidence="16" type="primary">coaX</name>
    <name evidence="17" type="ORF">EDC65_0859</name>
</gene>
<evidence type="ECO:0000256" key="15">
    <source>
        <dbReference type="ARBA" id="ARBA00040883"/>
    </source>
</evidence>
<name>A0A3N1ML00_9PROT</name>
<keyword evidence="11 16" id="KW-0067">ATP-binding</keyword>
<evidence type="ECO:0000256" key="9">
    <source>
        <dbReference type="ARBA" id="ARBA00022741"/>
    </source>
</evidence>
<evidence type="ECO:0000256" key="7">
    <source>
        <dbReference type="ARBA" id="ARBA00022490"/>
    </source>
</evidence>
<comment type="function">
    <text evidence="16">Catalyzes the phosphorylation of pantothenate (Pan), the first step in CoA biosynthesis.</text>
</comment>
<reference evidence="17 18" key="1">
    <citation type="submission" date="2018-11" db="EMBL/GenBank/DDBJ databases">
        <title>Genomic Encyclopedia of Type Strains, Phase IV (KMG-IV): sequencing the most valuable type-strain genomes for metagenomic binning, comparative biology and taxonomic classification.</title>
        <authorList>
            <person name="Goeker M."/>
        </authorList>
    </citation>
    <scope>NUCLEOTIDE SEQUENCE [LARGE SCALE GENOMIC DNA]</scope>
    <source>
        <strain evidence="17 18">DSM 5900</strain>
    </source>
</reference>
<evidence type="ECO:0000256" key="1">
    <source>
        <dbReference type="ARBA" id="ARBA00001206"/>
    </source>
</evidence>
<sequence length="269" mass="28714">MLLAIDIGNTNSVFALTEGDAIRATWRCVTDTKRTADEYGAWLTQLMGLEWIEPQQVTAIVVATVVPESLFNVVGMCRRYFRCEPLVVGDSAVHLGVEAKVDRPREVGADRLVNGLSAHRRYGGPAIVIDFGTATTFDVIDGDGNYNGGVIAPGINLSLQALHMAAARLPRVDIKRPEKVIGRNTIACMQSGVYWGYVGLIEGIVARIRAEWDAPLKVIGTGGLVPLFAEATNVFDHVDGDLTLHGLIAVHALNSSAPASSSATASPAH</sequence>
<dbReference type="NCBIfam" id="TIGR00671">
    <property type="entry name" value="baf"/>
    <property type="match status" value="1"/>
</dbReference>
<keyword evidence="8 16" id="KW-0808">Transferase</keyword>
<dbReference type="UniPathway" id="UPA00241">
    <property type="reaction ID" value="UER00352"/>
</dbReference>
<dbReference type="NCBIfam" id="NF009844">
    <property type="entry name" value="PRK13318.1-2"/>
    <property type="match status" value="1"/>
</dbReference>
<evidence type="ECO:0000256" key="4">
    <source>
        <dbReference type="ARBA" id="ARBA00005225"/>
    </source>
</evidence>
<dbReference type="GO" id="GO:0005524">
    <property type="term" value="F:ATP binding"/>
    <property type="evidence" value="ECO:0007669"/>
    <property type="project" value="UniProtKB-UniRule"/>
</dbReference>
<keyword evidence="18" id="KW-1185">Reference proteome</keyword>
<feature type="binding site" evidence="16">
    <location>
        <position position="130"/>
    </location>
    <ligand>
        <name>K(+)</name>
        <dbReference type="ChEBI" id="CHEBI:29103"/>
    </ligand>
</feature>
<feature type="active site" description="Proton acceptor" evidence="16">
    <location>
        <position position="110"/>
    </location>
</feature>
<dbReference type="PANTHER" id="PTHR34265">
    <property type="entry name" value="TYPE III PANTOTHENATE KINASE"/>
    <property type="match status" value="1"/>
</dbReference>
<proteinExistence type="inferred from homology"/>
<dbReference type="AlphaFoldDB" id="A0A3N1ML00"/>
<dbReference type="Proteomes" id="UP000278222">
    <property type="component" value="Unassembled WGS sequence"/>
</dbReference>